<dbReference type="Proteomes" id="UP000821865">
    <property type="component" value="Chromosome 1"/>
</dbReference>
<evidence type="ECO:0000313" key="2">
    <source>
        <dbReference type="Proteomes" id="UP000821865"/>
    </source>
</evidence>
<gene>
    <name evidence="1" type="ORF">HPB49_009812</name>
</gene>
<keyword evidence="2" id="KW-1185">Reference proteome</keyword>
<protein>
    <submittedName>
        <fullName evidence="1">Uncharacterized protein</fullName>
    </submittedName>
</protein>
<organism evidence="1 2">
    <name type="scientific">Dermacentor silvarum</name>
    <name type="common">Tick</name>
    <dbReference type="NCBI Taxonomy" id="543639"/>
    <lineage>
        <taxon>Eukaryota</taxon>
        <taxon>Metazoa</taxon>
        <taxon>Ecdysozoa</taxon>
        <taxon>Arthropoda</taxon>
        <taxon>Chelicerata</taxon>
        <taxon>Arachnida</taxon>
        <taxon>Acari</taxon>
        <taxon>Parasitiformes</taxon>
        <taxon>Ixodida</taxon>
        <taxon>Ixodoidea</taxon>
        <taxon>Ixodidae</taxon>
        <taxon>Rhipicephalinae</taxon>
        <taxon>Dermacentor</taxon>
    </lineage>
</organism>
<evidence type="ECO:0000313" key="1">
    <source>
        <dbReference type="EMBL" id="KAH7979544.1"/>
    </source>
</evidence>
<proteinExistence type="predicted"/>
<dbReference type="EMBL" id="CM023470">
    <property type="protein sequence ID" value="KAH7979544.1"/>
    <property type="molecule type" value="Genomic_DNA"/>
</dbReference>
<reference evidence="1" key="1">
    <citation type="submission" date="2020-05" db="EMBL/GenBank/DDBJ databases">
        <title>Large-scale comparative analyses of tick genomes elucidate their genetic diversity and vector capacities.</title>
        <authorList>
            <person name="Jia N."/>
            <person name="Wang J."/>
            <person name="Shi W."/>
            <person name="Du L."/>
            <person name="Sun Y."/>
            <person name="Zhan W."/>
            <person name="Jiang J."/>
            <person name="Wang Q."/>
            <person name="Zhang B."/>
            <person name="Ji P."/>
            <person name="Sakyi L.B."/>
            <person name="Cui X."/>
            <person name="Yuan T."/>
            <person name="Jiang B."/>
            <person name="Yang W."/>
            <person name="Lam T.T.-Y."/>
            <person name="Chang Q."/>
            <person name="Ding S."/>
            <person name="Wang X."/>
            <person name="Zhu J."/>
            <person name="Ruan X."/>
            <person name="Zhao L."/>
            <person name="Wei J."/>
            <person name="Que T."/>
            <person name="Du C."/>
            <person name="Cheng J."/>
            <person name="Dai P."/>
            <person name="Han X."/>
            <person name="Huang E."/>
            <person name="Gao Y."/>
            <person name="Liu J."/>
            <person name="Shao H."/>
            <person name="Ye R."/>
            <person name="Li L."/>
            <person name="Wei W."/>
            <person name="Wang X."/>
            <person name="Wang C."/>
            <person name="Yang T."/>
            <person name="Huo Q."/>
            <person name="Li W."/>
            <person name="Guo W."/>
            <person name="Chen H."/>
            <person name="Zhou L."/>
            <person name="Ni X."/>
            <person name="Tian J."/>
            <person name="Zhou Y."/>
            <person name="Sheng Y."/>
            <person name="Liu T."/>
            <person name="Pan Y."/>
            <person name="Xia L."/>
            <person name="Li J."/>
            <person name="Zhao F."/>
            <person name="Cao W."/>
        </authorList>
    </citation>
    <scope>NUCLEOTIDE SEQUENCE</scope>
    <source>
        <strain evidence="1">Dsil-2018</strain>
    </source>
</reference>
<sequence length="129" mass="14522">MYALFPICRPEKFSDRDDEFKPSLLNSTVYIISMALQVSTFAINYRGYPFMERLSENKPLLYSLLISGVSVVALVAGVAPDVAKQFEIVQFPGDMQRIILQVLAFDLVCAFVVDRACLFIFGQAKLRNS</sequence>
<comment type="caution">
    <text evidence="1">The sequence shown here is derived from an EMBL/GenBank/DDBJ whole genome shotgun (WGS) entry which is preliminary data.</text>
</comment>
<name>A0ACB8DZN5_DERSI</name>
<accession>A0ACB8DZN5</accession>